<gene>
    <name evidence="7" type="ORF">VXJ25_06725</name>
</gene>
<organism evidence="7 8">
    <name type="scientific">Olsenella absiana</name>
    <dbReference type="NCBI Taxonomy" id="3115222"/>
    <lineage>
        <taxon>Bacteria</taxon>
        <taxon>Bacillati</taxon>
        <taxon>Actinomycetota</taxon>
        <taxon>Coriobacteriia</taxon>
        <taxon>Coriobacteriales</taxon>
        <taxon>Atopobiaceae</taxon>
        <taxon>Olsenella</taxon>
    </lineage>
</organism>
<evidence type="ECO:0000256" key="5">
    <source>
        <dbReference type="SAM" id="MobiDB-lite"/>
    </source>
</evidence>
<dbReference type="Gene3D" id="2.80.10.50">
    <property type="match status" value="4"/>
</dbReference>
<evidence type="ECO:0000259" key="6">
    <source>
        <dbReference type="PROSITE" id="PS51935"/>
    </source>
</evidence>
<dbReference type="SMART" id="SM00458">
    <property type="entry name" value="RICIN"/>
    <property type="match status" value="2"/>
</dbReference>
<dbReference type="EMBL" id="JAZGJQ010000007">
    <property type="protein sequence ID" value="MEE6147672.1"/>
    <property type="molecule type" value="Genomic_DNA"/>
</dbReference>
<evidence type="ECO:0000313" key="7">
    <source>
        <dbReference type="EMBL" id="MEE6147672.1"/>
    </source>
</evidence>
<evidence type="ECO:0000256" key="2">
    <source>
        <dbReference type="ARBA" id="ARBA00022670"/>
    </source>
</evidence>
<evidence type="ECO:0000256" key="1">
    <source>
        <dbReference type="ARBA" id="ARBA00007074"/>
    </source>
</evidence>
<feature type="domain" description="NlpC/P60" evidence="6">
    <location>
        <begin position="343"/>
        <end position="487"/>
    </location>
</feature>
<keyword evidence="2" id="KW-0645">Protease</keyword>
<dbReference type="InterPro" id="IPR000772">
    <property type="entry name" value="Ricin_B_lectin"/>
</dbReference>
<dbReference type="PROSITE" id="PS51935">
    <property type="entry name" value="NLPC_P60"/>
    <property type="match status" value="1"/>
</dbReference>
<protein>
    <submittedName>
        <fullName evidence="7">RICIN domain-containing protein</fullName>
    </submittedName>
</protein>
<keyword evidence="4" id="KW-0788">Thiol protease</keyword>
<keyword evidence="3" id="KW-0378">Hydrolase</keyword>
<accession>A0ABU7RAP7</accession>
<reference evidence="7 8" key="1">
    <citation type="submission" date="2024-01" db="EMBL/GenBank/DDBJ databases">
        <title>Description of Olsenella sp. nov., isolated from pig feces.</title>
        <authorList>
            <person name="Chang Y.-H."/>
        </authorList>
    </citation>
    <scope>NUCLEOTIDE SEQUENCE [LARGE SCALE GENOMIC DNA]</scope>
    <source>
        <strain evidence="7 8">YH-ols2223</strain>
    </source>
</reference>
<evidence type="ECO:0000256" key="3">
    <source>
        <dbReference type="ARBA" id="ARBA00022801"/>
    </source>
</evidence>
<keyword evidence="8" id="KW-1185">Reference proteome</keyword>
<dbReference type="Gene3D" id="3.90.1720.10">
    <property type="entry name" value="endopeptidase domain like (from Nostoc punctiforme)"/>
    <property type="match status" value="1"/>
</dbReference>
<dbReference type="Proteomes" id="UP001332931">
    <property type="component" value="Unassembled WGS sequence"/>
</dbReference>
<proteinExistence type="inferred from homology"/>
<dbReference type="Pfam" id="PF14200">
    <property type="entry name" value="RicinB_lectin_2"/>
    <property type="match status" value="3"/>
</dbReference>
<dbReference type="InterPro" id="IPR035992">
    <property type="entry name" value="Ricin_B-like_lectins"/>
</dbReference>
<comment type="similarity">
    <text evidence="1">Belongs to the peptidase C40 family.</text>
</comment>
<dbReference type="PROSITE" id="PS50231">
    <property type="entry name" value="RICIN_B_LECTIN"/>
    <property type="match status" value="1"/>
</dbReference>
<feature type="region of interest" description="Disordered" evidence="5">
    <location>
        <begin position="1"/>
        <end position="83"/>
    </location>
</feature>
<dbReference type="InterPro" id="IPR038765">
    <property type="entry name" value="Papain-like_cys_pep_sf"/>
</dbReference>
<dbReference type="SUPFAM" id="SSF50370">
    <property type="entry name" value="Ricin B-like lectins"/>
    <property type="match status" value="2"/>
</dbReference>
<dbReference type="RefSeq" id="WP_330958441.1">
    <property type="nucleotide sequence ID" value="NZ_JAZGJQ010000007.1"/>
</dbReference>
<sequence>MATGSPTGAVADATVHAQGEVPEGREAEDEGPKDPSEDKDAEQPELPPIADEAVFDISPELTGSSRRVATQGDHGTEGTNVESDASANVLGQYWRTVSLGGSEYRFVSLKGGALGYDAATERANVRIVGKDSDDARWTLVKNDDGSYSLAPAADRSLRLDVSGAGSDNGTNLQVWDDNGTKAQRFSLQQAQLVENGTYAIESGLSYPLVLDVSCGSSDDGANVQLWSTNGSAAQHFRVTLNQDGTYSIVNAATGKSLDITGASRRSGANLQMYEVNGTDAQKWTILPGEGGLKIRSIASGLDLDAAGGVAAKGTNVQQYYGNDTKAQLWSFKDGSWEYFRGFGAVRERVIQAAREQEGVRYWSMHSGPRGSEDEGFGCAMLVCYAYNKVLGTDWYGHCWYLWGSANGTGGFDYPLEVVSDPEPGDIVMYLDYDSGWCEAASHAALYVGNGRVIGANGEGSPYRRPWWGRVEETSVGAQAYGRLVSYIRYRWF</sequence>
<comment type="caution">
    <text evidence="7">The sequence shown here is derived from an EMBL/GenBank/DDBJ whole genome shotgun (WGS) entry which is preliminary data.</text>
</comment>
<name>A0ABU7RAP7_9ACTN</name>
<evidence type="ECO:0000256" key="4">
    <source>
        <dbReference type="ARBA" id="ARBA00022807"/>
    </source>
</evidence>
<dbReference type="CDD" id="cd00161">
    <property type="entry name" value="beta-trefoil_Ricin-like"/>
    <property type="match status" value="2"/>
</dbReference>
<evidence type="ECO:0000313" key="8">
    <source>
        <dbReference type="Proteomes" id="UP001332931"/>
    </source>
</evidence>
<dbReference type="SUPFAM" id="SSF54001">
    <property type="entry name" value="Cysteine proteinases"/>
    <property type="match status" value="1"/>
</dbReference>
<dbReference type="InterPro" id="IPR000064">
    <property type="entry name" value="NLP_P60_dom"/>
</dbReference>
<feature type="compositionally biased region" description="Basic and acidic residues" evidence="5">
    <location>
        <begin position="22"/>
        <end position="42"/>
    </location>
</feature>